<dbReference type="SUPFAM" id="SSF54695">
    <property type="entry name" value="POZ domain"/>
    <property type="match status" value="1"/>
</dbReference>
<keyword evidence="3" id="KW-1185">Reference proteome</keyword>
<evidence type="ECO:0000313" key="2">
    <source>
        <dbReference type="EMBL" id="KAF5667147.1"/>
    </source>
</evidence>
<dbReference type="InterPro" id="IPR011333">
    <property type="entry name" value="SKP1/BTB/POZ_sf"/>
</dbReference>
<sequence>MATYSSKRFMEKLKSCVQDDSFSDVIIRTEDSQFAVHRVILSCHSDYFSKQLNGPWKESLERVIEITNFDTSVVGAMVQFMYNFDYTNESNESAMVFDAQVYQIADKYDISALKDHAKAKFETKIKTGWYTDDFPTVVETVYTTTPLEDRGLRDLVVETASVNLEKLICRDGFCQALRTTIDFVADLVPFKRDKPVEEIRSYKCPFCHEVFQFDDPGTKYRHCPRCGSQFSVWARHVINL</sequence>
<dbReference type="PROSITE" id="PS50097">
    <property type="entry name" value="BTB"/>
    <property type="match status" value="1"/>
</dbReference>
<organism evidence="2 3">
    <name type="scientific">Fusarium heterosporum</name>
    <dbReference type="NCBI Taxonomy" id="42747"/>
    <lineage>
        <taxon>Eukaryota</taxon>
        <taxon>Fungi</taxon>
        <taxon>Dikarya</taxon>
        <taxon>Ascomycota</taxon>
        <taxon>Pezizomycotina</taxon>
        <taxon>Sordariomycetes</taxon>
        <taxon>Hypocreomycetidae</taxon>
        <taxon>Hypocreales</taxon>
        <taxon>Nectriaceae</taxon>
        <taxon>Fusarium</taxon>
        <taxon>Fusarium heterosporum species complex</taxon>
    </lineage>
</organism>
<reference evidence="2 3" key="1">
    <citation type="submission" date="2020-05" db="EMBL/GenBank/DDBJ databases">
        <title>Identification and distribution of gene clusters putatively required for synthesis of sphingolipid metabolism inhibitors in phylogenetically diverse species of the filamentous fungus Fusarium.</title>
        <authorList>
            <person name="Kim H.-S."/>
            <person name="Busman M."/>
            <person name="Brown D.W."/>
            <person name="Divon H."/>
            <person name="Uhlig S."/>
            <person name="Proctor R.H."/>
        </authorList>
    </citation>
    <scope>NUCLEOTIDE SEQUENCE [LARGE SCALE GENOMIC DNA]</scope>
    <source>
        <strain evidence="2 3">NRRL 20693</strain>
    </source>
</reference>
<proteinExistence type="predicted"/>
<dbReference type="InterPro" id="IPR000210">
    <property type="entry name" value="BTB/POZ_dom"/>
</dbReference>
<comment type="caution">
    <text evidence="2">The sequence shown here is derived from an EMBL/GenBank/DDBJ whole genome shotgun (WGS) entry which is preliminary data.</text>
</comment>
<dbReference type="EMBL" id="JAAGWQ010000103">
    <property type="protein sequence ID" value="KAF5667147.1"/>
    <property type="molecule type" value="Genomic_DNA"/>
</dbReference>
<accession>A0A8H5TEM2</accession>
<dbReference type="PANTHER" id="PTHR47843">
    <property type="entry name" value="BTB DOMAIN-CONTAINING PROTEIN-RELATED"/>
    <property type="match status" value="1"/>
</dbReference>
<keyword evidence="2" id="KW-0378">Hydrolase</keyword>
<protein>
    <submittedName>
        <fullName evidence="2">N-carbamoyl-l-amino acid hydrolase</fullName>
    </submittedName>
</protein>
<evidence type="ECO:0000259" key="1">
    <source>
        <dbReference type="PROSITE" id="PS50097"/>
    </source>
</evidence>
<dbReference type="AlphaFoldDB" id="A0A8H5TEM2"/>
<dbReference type="OrthoDB" id="6359816at2759"/>
<dbReference type="SMART" id="SM00225">
    <property type="entry name" value="BTB"/>
    <property type="match status" value="1"/>
</dbReference>
<gene>
    <name evidence="2" type="ORF">FHETE_5850</name>
</gene>
<dbReference type="PANTHER" id="PTHR47843:SF5">
    <property type="entry name" value="BTB_POZ DOMAIN PROTEIN"/>
    <property type="match status" value="1"/>
</dbReference>
<dbReference type="Pfam" id="PF00651">
    <property type="entry name" value="BTB"/>
    <property type="match status" value="1"/>
</dbReference>
<name>A0A8H5TEM2_FUSHE</name>
<dbReference type="GO" id="GO:0016787">
    <property type="term" value="F:hydrolase activity"/>
    <property type="evidence" value="ECO:0007669"/>
    <property type="project" value="UniProtKB-KW"/>
</dbReference>
<evidence type="ECO:0000313" key="3">
    <source>
        <dbReference type="Proteomes" id="UP000567885"/>
    </source>
</evidence>
<dbReference type="Proteomes" id="UP000567885">
    <property type="component" value="Unassembled WGS sequence"/>
</dbReference>
<dbReference type="Gene3D" id="3.30.710.10">
    <property type="entry name" value="Potassium Channel Kv1.1, Chain A"/>
    <property type="match status" value="1"/>
</dbReference>
<feature type="domain" description="BTB" evidence="1">
    <location>
        <begin position="23"/>
        <end position="90"/>
    </location>
</feature>
<dbReference type="CDD" id="cd18186">
    <property type="entry name" value="BTB_POZ_ZBTB_KLHL-like"/>
    <property type="match status" value="1"/>
</dbReference>